<evidence type="ECO:0000313" key="2">
    <source>
        <dbReference type="EMBL" id="MCD9642299.1"/>
    </source>
</evidence>
<sequence length="83" mass="9605">MTDQDEQKEVVPDAQKIAIEESDKQVKKGDTDMKTDVDQFVMIDQKYHKQISDDDDVVKQENGVEFQKRGKPSSTRMRSMVVK</sequence>
<dbReference type="EMBL" id="JACEIK010003577">
    <property type="protein sequence ID" value="MCD9642299.1"/>
    <property type="molecule type" value="Genomic_DNA"/>
</dbReference>
<reference evidence="2 3" key="1">
    <citation type="journal article" date="2021" name="BMC Genomics">
        <title>Datura genome reveals duplications of psychoactive alkaloid biosynthetic genes and high mutation rate following tissue culture.</title>
        <authorList>
            <person name="Rajewski A."/>
            <person name="Carter-House D."/>
            <person name="Stajich J."/>
            <person name="Litt A."/>
        </authorList>
    </citation>
    <scope>NUCLEOTIDE SEQUENCE [LARGE SCALE GENOMIC DNA]</scope>
    <source>
        <strain evidence="2">AR-01</strain>
    </source>
</reference>
<proteinExistence type="predicted"/>
<gene>
    <name evidence="2" type="ORF">HAX54_029002</name>
</gene>
<organism evidence="2 3">
    <name type="scientific">Datura stramonium</name>
    <name type="common">Jimsonweed</name>
    <name type="synonym">Common thornapple</name>
    <dbReference type="NCBI Taxonomy" id="4076"/>
    <lineage>
        <taxon>Eukaryota</taxon>
        <taxon>Viridiplantae</taxon>
        <taxon>Streptophyta</taxon>
        <taxon>Embryophyta</taxon>
        <taxon>Tracheophyta</taxon>
        <taxon>Spermatophyta</taxon>
        <taxon>Magnoliopsida</taxon>
        <taxon>eudicotyledons</taxon>
        <taxon>Gunneridae</taxon>
        <taxon>Pentapetalae</taxon>
        <taxon>asterids</taxon>
        <taxon>lamiids</taxon>
        <taxon>Solanales</taxon>
        <taxon>Solanaceae</taxon>
        <taxon>Solanoideae</taxon>
        <taxon>Datureae</taxon>
        <taxon>Datura</taxon>
    </lineage>
</organism>
<comment type="caution">
    <text evidence="2">The sequence shown here is derived from an EMBL/GenBank/DDBJ whole genome shotgun (WGS) entry which is preliminary data.</text>
</comment>
<dbReference type="Proteomes" id="UP000823775">
    <property type="component" value="Unassembled WGS sequence"/>
</dbReference>
<name>A0ABS8V615_DATST</name>
<keyword evidence="3" id="KW-1185">Reference proteome</keyword>
<feature type="region of interest" description="Disordered" evidence="1">
    <location>
        <begin position="63"/>
        <end position="83"/>
    </location>
</feature>
<accession>A0ABS8V615</accession>
<protein>
    <submittedName>
        <fullName evidence="2">Uncharacterized protein</fullName>
    </submittedName>
</protein>
<evidence type="ECO:0000313" key="3">
    <source>
        <dbReference type="Proteomes" id="UP000823775"/>
    </source>
</evidence>
<evidence type="ECO:0000256" key="1">
    <source>
        <dbReference type="SAM" id="MobiDB-lite"/>
    </source>
</evidence>